<dbReference type="Gene3D" id="3.30.300.30">
    <property type="match status" value="1"/>
</dbReference>
<dbReference type="EMBL" id="NIPW01000027">
    <property type="protein sequence ID" value="OWJ76534.1"/>
    <property type="molecule type" value="Genomic_DNA"/>
</dbReference>
<comment type="caution">
    <text evidence="5">The sequence shown here is derived from an EMBL/GenBank/DDBJ whole genome shotgun (WGS) entry which is preliminary data.</text>
</comment>
<dbReference type="OrthoDB" id="9803968at2"/>
<feature type="domain" description="AMP-binding enzyme C-terminal" evidence="4">
    <location>
        <begin position="483"/>
        <end position="559"/>
    </location>
</feature>
<evidence type="ECO:0000259" key="4">
    <source>
        <dbReference type="Pfam" id="PF13193"/>
    </source>
</evidence>
<dbReference type="InterPro" id="IPR025110">
    <property type="entry name" value="AMP-bd_C"/>
</dbReference>
<dbReference type="PANTHER" id="PTHR24096">
    <property type="entry name" value="LONG-CHAIN-FATTY-ACID--COA LIGASE"/>
    <property type="match status" value="1"/>
</dbReference>
<dbReference type="PANTHER" id="PTHR24096:SF149">
    <property type="entry name" value="AMP-BINDING DOMAIN-CONTAINING PROTEIN-RELATED"/>
    <property type="match status" value="1"/>
</dbReference>
<dbReference type="InterPro" id="IPR042099">
    <property type="entry name" value="ANL_N_sf"/>
</dbReference>
<dbReference type="NCBIfam" id="NF004822">
    <property type="entry name" value="PRK06178.1"/>
    <property type="match status" value="1"/>
</dbReference>
<sequence length="577" mass="62965">MPSTTIDETGYLADLAARRAKSWPKDIPAEITYPLGERPLSDYLRHWGDTQAAETALIYYGTEITWGELDRLSEGFANLLKGLGIGKGDRVAVFLPNCPQFHIAFFGILKLGAAHVPISPLSKGYELAYHLNDSGAEVIVAQDTLLPVVDEVRAETRLRKVFATSLSELVPEEPAFNVPGFVRQPPAPMAGAEPFLPAVRSAPKERVGGADLDGVAALNYTGGTTGMPKGCVHTQRDMLYTGAANWSVAMAGDRTLIFLSYFPEFWIAGENAALVFPAVTGRPLVLLSRWDPLGVMQAVDRYRVTSMAMMVDGAVELMDHPRFGEFDLSCLKRLRVTSFVKKLNVDYRQRWRELTGTTLAESSWGMTETHTSNTFTTGMQDDDYDLKAQPVFVGLPIPGTEFKICDFDTGEILPPDTEGEIVVRTPALLKGYWNKPEESAAALRGGWLHSGDIGVIDSAGFLHYLGRRKEMLKVKGMSIFPVEIEGLLGKHPAVVGSGVIGRDDAEKGQVPVAFVELKEEHRGRVSAAELAGWLGERIAAYKVPEIVVIAALPLTPTGKVRKTDLPQFLPMPEPAGS</sequence>
<dbReference type="AlphaFoldDB" id="A0A212A929"/>
<dbReference type="Gene3D" id="3.40.50.12780">
    <property type="entry name" value="N-terminal domain of ligase-like"/>
    <property type="match status" value="1"/>
</dbReference>
<keyword evidence="6" id="KW-1185">Reference proteome</keyword>
<dbReference type="SUPFAM" id="SSF56801">
    <property type="entry name" value="Acetyl-CoA synthetase-like"/>
    <property type="match status" value="1"/>
</dbReference>
<name>A0A212A929_9RHOB</name>
<accession>A0A212A929</accession>
<dbReference type="InterPro" id="IPR045851">
    <property type="entry name" value="AMP-bd_C_sf"/>
</dbReference>
<dbReference type="Pfam" id="PF13193">
    <property type="entry name" value="AMP-binding_C"/>
    <property type="match status" value="1"/>
</dbReference>
<evidence type="ECO:0000256" key="1">
    <source>
        <dbReference type="ARBA" id="ARBA00006432"/>
    </source>
</evidence>
<gene>
    <name evidence="5" type="ORF">CDV49_13590</name>
</gene>
<dbReference type="Proteomes" id="UP000196878">
    <property type="component" value="Unassembled WGS sequence"/>
</dbReference>
<dbReference type="InterPro" id="IPR000873">
    <property type="entry name" value="AMP-dep_synth/lig_dom"/>
</dbReference>
<dbReference type="Pfam" id="PF00501">
    <property type="entry name" value="AMP-binding"/>
    <property type="match status" value="1"/>
</dbReference>
<feature type="domain" description="AMP-dependent synthetase/ligase" evidence="3">
    <location>
        <begin position="45"/>
        <end position="433"/>
    </location>
</feature>
<dbReference type="RefSeq" id="WP_088215973.1">
    <property type="nucleotide sequence ID" value="NZ_NIPW01000027.1"/>
</dbReference>
<proteinExistence type="inferred from homology"/>
<dbReference type="InterPro" id="IPR020845">
    <property type="entry name" value="AMP-binding_CS"/>
</dbReference>
<evidence type="ECO:0000313" key="6">
    <source>
        <dbReference type="Proteomes" id="UP000196878"/>
    </source>
</evidence>
<organism evidence="5 6">
    <name type="scientific">Haematobacter genomosp. 1</name>
    <dbReference type="NCBI Taxonomy" id="366618"/>
    <lineage>
        <taxon>Bacteria</taxon>
        <taxon>Pseudomonadati</taxon>
        <taxon>Pseudomonadota</taxon>
        <taxon>Alphaproteobacteria</taxon>
        <taxon>Rhodobacterales</taxon>
        <taxon>Paracoccaceae</taxon>
        <taxon>Haematobacter</taxon>
    </lineage>
</organism>
<dbReference type="PROSITE" id="PS00455">
    <property type="entry name" value="AMP_BINDING"/>
    <property type="match status" value="1"/>
</dbReference>
<dbReference type="GO" id="GO:0016405">
    <property type="term" value="F:CoA-ligase activity"/>
    <property type="evidence" value="ECO:0007669"/>
    <property type="project" value="TreeGrafter"/>
</dbReference>
<comment type="similarity">
    <text evidence="1">Belongs to the ATP-dependent AMP-binding enzyme family.</text>
</comment>
<protein>
    <submittedName>
        <fullName evidence="5">Acyl-CoA synthetase</fullName>
    </submittedName>
</protein>
<evidence type="ECO:0000259" key="3">
    <source>
        <dbReference type="Pfam" id="PF00501"/>
    </source>
</evidence>
<reference evidence="5 6" key="1">
    <citation type="submission" date="2016-12" db="EMBL/GenBank/DDBJ databases">
        <title>Comparison of Traditional DNA-DNA Hybridization with In Silico Genomic Analysis.</title>
        <authorList>
            <person name="Nicholson A.C."/>
            <person name="Humrighouse B.W."/>
            <person name="Graziano J."/>
            <person name="Lasker B."/>
            <person name="Whitney A.M."/>
            <person name="Mcquiston J.R."/>
        </authorList>
    </citation>
    <scope>NUCLEOTIDE SEQUENCE [LARGE SCALE GENOMIC DNA]</scope>
    <source>
        <strain evidence="5 6">H2240</strain>
    </source>
</reference>
<evidence type="ECO:0000313" key="5">
    <source>
        <dbReference type="EMBL" id="OWJ76534.1"/>
    </source>
</evidence>
<keyword evidence="2" id="KW-0436">Ligase</keyword>
<evidence type="ECO:0000256" key="2">
    <source>
        <dbReference type="ARBA" id="ARBA00022598"/>
    </source>
</evidence>